<dbReference type="GO" id="GO:0005777">
    <property type="term" value="C:peroxisome"/>
    <property type="evidence" value="ECO:0007669"/>
    <property type="project" value="TreeGrafter"/>
</dbReference>
<dbReference type="EMBL" id="JAJGCB010000023">
    <property type="protein sequence ID" value="KAJ8987710.1"/>
    <property type="molecule type" value="Genomic_DNA"/>
</dbReference>
<dbReference type="Gene3D" id="3.10.129.10">
    <property type="entry name" value="Hotdog Thioesterase"/>
    <property type="match status" value="2"/>
</dbReference>
<dbReference type="Pfam" id="PF22622">
    <property type="entry name" value="MFE-2_hydrat-2_N"/>
    <property type="match status" value="1"/>
</dbReference>
<evidence type="ECO:0000259" key="2">
    <source>
        <dbReference type="Pfam" id="PF22622"/>
    </source>
</evidence>
<dbReference type="GO" id="GO:0006635">
    <property type="term" value="P:fatty acid beta-oxidation"/>
    <property type="evidence" value="ECO:0007669"/>
    <property type="project" value="TreeGrafter"/>
</dbReference>
<dbReference type="AlphaFoldDB" id="A0AAN6ELX9"/>
<accession>A0AAN6ELX9</accession>
<dbReference type="InterPro" id="IPR029069">
    <property type="entry name" value="HotDog_dom_sf"/>
</dbReference>
<dbReference type="GO" id="GO:0003857">
    <property type="term" value="F:(3S)-3-hydroxyacyl-CoA dehydrogenase (NAD+) activity"/>
    <property type="evidence" value="ECO:0007669"/>
    <property type="project" value="TreeGrafter"/>
</dbReference>
<evidence type="ECO:0000259" key="1">
    <source>
        <dbReference type="Pfam" id="PF01575"/>
    </source>
</evidence>
<dbReference type="InterPro" id="IPR054357">
    <property type="entry name" value="MFE-2_N"/>
</dbReference>
<organism evidence="3 4">
    <name type="scientific">Exophiala dermatitidis</name>
    <name type="common">Black yeast-like fungus</name>
    <name type="synonym">Wangiella dermatitidis</name>
    <dbReference type="NCBI Taxonomy" id="5970"/>
    <lineage>
        <taxon>Eukaryota</taxon>
        <taxon>Fungi</taxon>
        <taxon>Dikarya</taxon>
        <taxon>Ascomycota</taxon>
        <taxon>Pezizomycotina</taxon>
        <taxon>Eurotiomycetes</taxon>
        <taxon>Chaetothyriomycetidae</taxon>
        <taxon>Chaetothyriales</taxon>
        <taxon>Herpotrichiellaceae</taxon>
        <taxon>Exophiala</taxon>
    </lineage>
</organism>
<evidence type="ECO:0008006" key="5">
    <source>
        <dbReference type="Google" id="ProtNLM"/>
    </source>
</evidence>
<dbReference type="PANTHER" id="PTHR13078:SF57">
    <property type="entry name" value="DEHYDRATASE, PUTATIVE (AFU_ORTHOLOGUE AFUA_5G00640)-RELATED"/>
    <property type="match status" value="1"/>
</dbReference>
<evidence type="ECO:0000313" key="3">
    <source>
        <dbReference type="EMBL" id="KAJ8987710.1"/>
    </source>
</evidence>
<gene>
    <name evidence="3" type="ORF">HRR80_008340</name>
</gene>
<dbReference type="PANTHER" id="PTHR13078">
    <property type="entry name" value="PEROXISOMAL MULTIFUNCTIONAL ENZYME TYPE 2-RELATED"/>
    <property type="match status" value="1"/>
</dbReference>
<protein>
    <recommendedName>
        <fullName evidence="5">MaoC-like domain-containing protein</fullName>
    </recommendedName>
</protein>
<evidence type="ECO:0000313" key="4">
    <source>
        <dbReference type="Proteomes" id="UP001161757"/>
    </source>
</evidence>
<dbReference type="GO" id="GO:0004300">
    <property type="term" value="F:enoyl-CoA hydratase activity"/>
    <property type="evidence" value="ECO:0007669"/>
    <property type="project" value="TreeGrafter"/>
</dbReference>
<feature type="domain" description="Peroxisomal multifunctional enzyme type 2-like N-terminal" evidence="2">
    <location>
        <begin position="60"/>
        <end position="196"/>
    </location>
</feature>
<reference evidence="3" key="1">
    <citation type="submission" date="2023-01" db="EMBL/GenBank/DDBJ databases">
        <title>Exophiala dermititidis isolated from Cystic Fibrosis Patient.</title>
        <authorList>
            <person name="Kurbessoian T."/>
            <person name="Crocker A."/>
            <person name="Murante D."/>
            <person name="Hogan D.A."/>
            <person name="Stajich J.E."/>
        </authorList>
    </citation>
    <scope>NUCLEOTIDE SEQUENCE</scope>
    <source>
        <strain evidence="3">Ex8</strain>
    </source>
</reference>
<dbReference type="Pfam" id="PF01575">
    <property type="entry name" value="MaoC_dehydratas"/>
    <property type="match status" value="1"/>
</dbReference>
<dbReference type="Proteomes" id="UP001161757">
    <property type="component" value="Unassembled WGS sequence"/>
</dbReference>
<feature type="domain" description="MaoC-like" evidence="1">
    <location>
        <begin position="247"/>
        <end position="324"/>
    </location>
</feature>
<dbReference type="GO" id="GO:0044594">
    <property type="term" value="F:17-beta-hydroxysteroid dehydrogenase (NAD+) activity"/>
    <property type="evidence" value="ECO:0007669"/>
    <property type="project" value="TreeGrafter"/>
</dbReference>
<dbReference type="InterPro" id="IPR002539">
    <property type="entry name" value="MaoC-like_dom"/>
</dbReference>
<name>A0AAN6ELX9_EXODE</name>
<comment type="caution">
    <text evidence="3">The sequence shown here is derived from an EMBL/GenBank/DDBJ whole genome shotgun (WGS) entry which is preliminary data.</text>
</comment>
<dbReference type="SUPFAM" id="SSF54637">
    <property type="entry name" value="Thioesterase/thiol ester dehydrase-isomerase"/>
    <property type="match status" value="2"/>
</dbReference>
<proteinExistence type="predicted"/>
<sequence length="370" mass="40832">MLFLDVRGKQGGIAAVCATAVEQQPYCPLPESSRTNHYRMATSNPGVGFELPTKKVSWLKRDVLLFNISIGCTADELHFLYEGHPRFSTFPTCPLALAFKGNSQEVIEFYTAQTITDIPGCPKLDPVRLVDGQRLIRFLKPLPTTSAGRSFELREKVLGVYDKGKAGTVVETEQRLVDIATEETYTQIIGSLFYVGQGGWNGPRGPKALELWPPRDRGPDGTLAINVSPLAAHLYRQVWPFDSFGSLLNGDYNPLHATPEPGNLMGYGGIIVHGVAAYQMVAHAFLKELGASDPANIREFQARFAGPVRPGDRLQVDYWRLGRDSEGWEEIRFLLKGREDGKIRLSNGRALLRTEGRGPRGGGCTTDSRL</sequence>